<dbReference type="PANTHER" id="PTHR41244">
    <property type="entry name" value="RHAMNAN SYNTHESIS F"/>
    <property type="match status" value="1"/>
</dbReference>
<proteinExistence type="predicted"/>
<comment type="caution">
    <text evidence="1">The sequence shown here is derived from an EMBL/GenBank/DDBJ whole genome shotgun (WGS) entry which is preliminary data.</text>
</comment>
<accession>A0A5M8NTY3</accession>
<evidence type="ECO:0000313" key="1">
    <source>
        <dbReference type="EMBL" id="KAA6300521.1"/>
    </source>
</evidence>
<dbReference type="Pfam" id="PF14307">
    <property type="entry name" value="Glyco_tran_WbsX"/>
    <property type="match status" value="1"/>
</dbReference>
<dbReference type="EMBL" id="SNRX01000072">
    <property type="protein sequence ID" value="KAA6300521.1"/>
    <property type="molecule type" value="Genomic_DNA"/>
</dbReference>
<evidence type="ECO:0000313" key="2">
    <source>
        <dbReference type="Proteomes" id="UP000324575"/>
    </source>
</evidence>
<dbReference type="CDD" id="cd11579">
    <property type="entry name" value="Glyco_tran_WbsX"/>
    <property type="match status" value="1"/>
</dbReference>
<gene>
    <name evidence="1" type="ORF">EZS26_003336</name>
</gene>
<dbReference type="AlphaFoldDB" id="A0A5M8NTY3"/>
<reference evidence="1 2" key="1">
    <citation type="submission" date="2019-03" db="EMBL/GenBank/DDBJ databases">
        <title>Single cell metagenomics reveals metabolic interactions within the superorganism composed of flagellate Streblomastix strix and complex community of Bacteroidetes bacteria on its surface.</title>
        <authorList>
            <person name="Treitli S.C."/>
            <person name="Kolisko M."/>
            <person name="Husnik F."/>
            <person name="Keeling P."/>
            <person name="Hampl V."/>
        </authorList>
    </citation>
    <scope>NUCLEOTIDE SEQUENCE [LARGE SCALE GENOMIC DNA]</scope>
    <source>
        <strain evidence="1">St1</strain>
    </source>
</reference>
<dbReference type="Proteomes" id="UP000324575">
    <property type="component" value="Unassembled WGS sequence"/>
</dbReference>
<dbReference type="InterPro" id="IPR032719">
    <property type="entry name" value="WbsX"/>
</dbReference>
<dbReference type="PANTHER" id="PTHR41244:SF1">
    <property type="entry name" value="GLYCOSYLTRANSFERASE"/>
    <property type="match status" value="1"/>
</dbReference>
<protein>
    <recommendedName>
        <fullName evidence="3">Glycosyltransferase WbsX</fullName>
    </recommendedName>
</protein>
<organism evidence="1 2">
    <name type="scientific">Candidatus Ordinivivax streblomastigis</name>
    <dbReference type="NCBI Taxonomy" id="2540710"/>
    <lineage>
        <taxon>Bacteria</taxon>
        <taxon>Pseudomonadati</taxon>
        <taxon>Bacteroidota</taxon>
        <taxon>Bacteroidia</taxon>
        <taxon>Bacteroidales</taxon>
        <taxon>Candidatus Ordinivivax</taxon>
    </lineage>
</organism>
<sequence>MKKIVCFAIITLWLFSCKTDSKRQAHTDEITVACYYFPNYHPGEPLNDLNKGAGWSEWELIKAARPRFPGQQQPKFPVWGYTDEKVPAVMAQKIDAAADHGIDAFIFDWYMYEDGPFLNRCLDEGFLQAENTNRIKFALMWANHDWVEIQPYKRGTPQEILYPAKISPKRYDEICDALIKDYFTKSNYWLIDGKAYFSIYDVQKFVEGFGSLEATKDAMNRLREKAVVAGLKGVHWNLVAWGRPILPVENPPANTAELIRQLGFDSATSYVWIHHAELPEVQTDYNYVRDTYLAHWEQIKKEYDVPYFPNVTMGWDSSPRCDLSDEWGNWGYPFMNTIGNNTPENFKVALQKTKERLLADPDGPRILNINCWNEWTEGSYLEPEALTGMAYLEAIKNVFEK</sequence>
<name>A0A5M8NTY3_9BACT</name>
<dbReference type="PROSITE" id="PS51257">
    <property type="entry name" value="PROKAR_LIPOPROTEIN"/>
    <property type="match status" value="1"/>
</dbReference>
<evidence type="ECO:0008006" key="3">
    <source>
        <dbReference type="Google" id="ProtNLM"/>
    </source>
</evidence>
<dbReference type="Gene3D" id="3.20.20.80">
    <property type="entry name" value="Glycosidases"/>
    <property type="match status" value="1"/>
</dbReference>